<dbReference type="PROSITE" id="PS51257">
    <property type="entry name" value="PROKAR_LIPOPROTEIN"/>
    <property type="match status" value="1"/>
</dbReference>
<sequence>MGLRLDGEKQISPSHLELLPTGLHNLMFTGCTLLPGALHPVATRLTQLKELQLEDDSE</sequence>
<evidence type="ECO:0000313" key="1">
    <source>
        <dbReference type="EMBL" id="GFH30945.1"/>
    </source>
</evidence>
<keyword evidence="2" id="KW-1185">Reference proteome</keyword>
<organism evidence="1 2">
    <name type="scientific">Haematococcus lacustris</name>
    <name type="common">Green alga</name>
    <name type="synonym">Haematococcus pluvialis</name>
    <dbReference type="NCBI Taxonomy" id="44745"/>
    <lineage>
        <taxon>Eukaryota</taxon>
        <taxon>Viridiplantae</taxon>
        <taxon>Chlorophyta</taxon>
        <taxon>core chlorophytes</taxon>
        <taxon>Chlorophyceae</taxon>
        <taxon>CS clade</taxon>
        <taxon>Chlamydomonadales</taxon>
        <taxon>Haematococcaceae</taxon>
        <taxon>Haematococcus</taxon>
    </lineage>
</organism>
<dbReference type="Proteomes" id="UP000485058">
    <property type="component" value="Unassembled WGS sequence"/>
</dbReference>
<name>A0A6A0AE34_HAELA</name>
<dbReference type="EMBL" id="BLLF01005247">
    <property type="protein sequence ID" value="GFH30945.1"/>
    <property type="molecule type" value="Genomic_DNA"/>
</dbReference>
<protein>
    <submittedName>
        <fullName evidence="1">Uncharacterized protein</fullName>
    </submittedName>
</protein>
<proteinExistence type="predicted"/>
<gene>
    <name evidence="1" type="ORF">HaLaN_29884</name>
</gene>
<dbReference type="AlphaFoldDB" id="A0A6A0AE34"/>
<evidence type="ECO:0000313" key="2">
    <source>
        <dbReference type="Proteomes" id="UP000485058"/>
    </source>
</evidence>
<comment type="caution">
    <text evidence="1">The sequence shown here is derived from an EMBL/GenBank/DDBJ whole genome shotgun (WGS) entry which is preliminary data.</text>
</comment>
<accession>A0A6A0AE34</accession>
<reference evidence="1 2" key="1">
    <citation type="submission" date="2020-02" db="EMBL/GenBank/DDBJ databases">
        <title>Draft genome sequence of Haematococcus lacustris strain NIES-144.</title>
        <authorList>
            <person name="Morimoto D."/>
            <person name="Nakagawa S."/>
            <person name="Yoshida T."/>
            <person name="Sawayama S."/>
        </authorList>
    </citation>
    <scope>NUCLEOTIDE SEQUENCE [LARGE SCALE GENOMIC DNA]</scope>
    <source>
        <strain evidence="1 2">NIES-144</strain>
    </source>
</reference>